<evidence type="ECO:0000256" key="1">
    <source>
        <dbReference type="SAM" id="MobiDB-lite"/>
    </source>
</evidence>
<comment type="caution">
    <text evidence="3">The sequence shown here is derived from an EMBL/GenBank/DDBJ whole genome shotgun (WGS) entry which is preliminary data.</text>
</comment>
<dbReference type="SMART" id="SM00513">
    <property type="entry name" value="SAP"/>
    <property type="match status" value="1"/>
</dbReference>
<dbReference type="Proteomes" id="UP001530293">
    <property type="component" value="Unassembled WGS sequence"/>
</dbReference>
<keyword evidence="4" id="KW-1185">Reference proteome</keyword>
<dbReference type="InterPro" id="IPR036361">
    <property type="entry name" value="SAP_dom_sf"/>
</dbReference>
<feature type="region of interest" description="Disordered" evidence="1">
    <location>
        <begin position="33"/>
        <end position="63"/>
    </location>
</feature>
<dbReference type="SUPFAM" id="SSF68906">
    <property type="entry name" value="SAP domain"/>
    <property type="match status" value="1"/>
</dbReference>
<dbReference type="Pfam" id="PF02037">
    <property type="entry name" value="SAP"/>
    <property type="match status" value="1"/>
</dbReference>
<dbReference type="EMBL" id="JALLBG020000055">
    <property type="protein sequence ID" value="KAL3769458.1"/>
    <property type="molecule type" value="Genomic_DNA"/>
</dbReference>
<evidence type="ECO:0000313" key="4">
    <source>
        <dbReference type="Proteomes" id="UP001530293"/>
    </source>
</evidence>
<dbReference type="InterPro" id="IPR003034">
    <property type="entry name" value="SAP_dom"/>
</dbReference>
<dbReference type="PROSITE" id="PS50800">
    <property type="entry name" value="SAP"/>
    <property type="match status" value="1"/>
</dbReference>
<feature type="compositionally biased region" description="Acidic residues" evidence="1">
    <location>
        <begin position="37"/>
        <end position="48"/>
    </location>
</feature>
<dbReference type="Gene3D" id="1.10.720.30">
    <property type="entry name" value="SAP domain"/>
    <property type="match status" value="1"/>
</dbReference>
<reference evidence="3 4" key="1">
    <citation type="submission" date="2024-10" db="EMBL/GenBank/DDBJ databases">
        <title>Updated reference genomes for cyclostephanoid diatoms.</title>
        <authorList>
            <person name="Roberts W.R."/>
            <person name="Alverson A.J."/>
        </authorList>
    </citation>
    <scope>NUCLEOTIDE SEQUENCE [LARGE SCALE GENOMIC DNA]</scope>
    <source>
        <strain evidence="3 4">AJA232-27</strain>
    </source>
</reference>
<feature type="domain" description="SAP" evidence="2">
    <location>
        <begin position="95"/>
        <end position="129"/>
    </location>
</feature>
<gene>
    <name evidence="3" type="ORF">ACHAWU_008867</name>
</gene>
<accession>A0ABD3MZY9</accession>
<organism evidence="3 4">
    <name type="scientific">Discostella pseudostelligera</name>
    <dbReference type="NCBI Taxonomy" id="259834"/>
    <lineage>
        <taxon>Eukaryota</taxon>
        <taxon>Sar</taxon>
        <taxon>Stramenopiles</taxon>
        <taxon>Ochrophyta</taxon>
        <taxon>Bacillariophyta</taxon>
        <taxon>Coscinodiscophyceae</taxon>
        <taxon>Thalassiosirophycidae</taxon>
        <taxon>Stephanodiscales</taxon>
        <taxon>Stephanodiscaceae</taxon>
        <taxon>Discostella</taxon>
    </lineage>
</organism>
<evidence type="ECO:0000313" key="3">
    <source>
        <dbReference type="EMBL" id="KAL3769458.1"/>
    </source>
</evidence>
<protein>
    <recommendedName>
        <fullName evidence="2">SAP domain-containing protein</fullName>
    </recommendedName>
</protein>
<proteinExistence type="predicted"/>
<evidence type="ECO:0000259" key="2">
    <source>
        <dbReference type="PROSITE" id="PS50800"/>
    </source>
</evidence>
<name>A0ABD3MZY9_9STRA</name>
<dbReference type="AlphaFoldDB" id="A0ABD3MZY9"/>
<sequence length="323" mass="37972">MMYAYQQPIMYAYQQQHSTQLDHGDGDDIIRFGVGDEHDDDHNDDENGSDFIFNNGNDDNDNENVHIVDFEGEEDNSNEEEEITMDMTQPTAEDLRKLTVKDLKVALAARGLLQHGRKEDLIQRILHPQDDDFKRKPTVVQWKYSKAKAFLLKLLMDETSDIHNKSPVEVWGSSEWFQQYPKHRFVVNMENIKKALEARGRVVKEDIEIIQSELAALNLSTTTKRGYPHWHTHAAKNLLTEDVMLGRHVDLEPKIFHTTRKEYEEFPLGVFRKHIYQEERKQREKPLKVAKRNQLGLKKYQQEVEAEAVRWNEQHRAEQVGRR</sequence>